<dbReference type="InterPro" id="IPR010982">
    <property type="entry name" value="Lambda_DNA-bd_dom_sf"/>
</dbReference>
<keyword evidence="4" id="KW-1185">Reference proteome</keyword>
<accession>A0ABQ2RR96</accession>
<dbReference type="InterPro" id="IPR001387">
    <property type="entry name" value="Cro/C1-type_HTH"/>
</dbReference>
<dbReference type="Pfam" id="PF13443">
    <property type="entry name" value="HTH_26"/>
    <property type="match status" value="1"/>
</dbReference>
<dbReference type="PROSITE" id="PS50943">
    <property type="entry name" value="HTH_CROC1"/>
    <property type="match status" value="1"/>
</dbReference>
<dbReference type="SMART" id="SM00530">
    <property type="entry name" value="HTH_XRE"/>
    <property type="match status" value="1"/>
</dbReference>
<feature type="domain" description="HTH cro/C1-type" evidence="2">
    <location>
        <begin position="12"/>
        <end position="66"/>
    </location>
</feature>
<dbReference type="EMBL" id="BMQM01000003">
    <property type="protein sequence ID" value="GGR48725.1"/>
    <property type="molecule type" value="Genomic_DNA"/>
</dbReference>
<dbReference type="CDD" id="cd00093">
    <property type="entry name" value="HTH_XRE"/>
    <property type="match status" value="1"/>
</dbReference>
<evidence type="ECO:0000313" key="4">
    <source>
        <dbReference type="Proteomes" id="UP000634308"/>
    </source>
</evidence>
<sequence>MTGMNETVRQSVKSTMKEKGLTHQELADLTGIERANVTRLLSGTVGKVPDNWQRVLDALGLELIAVPKREG</sequence>
<organism evidence="3 4">
    <name type="scientific">Deinococcus seoulensis</name>
    <dbReference type="NCBI Taxonomy" id="1837379"/>
    <lineage>
        <taxon>Bacteria</taxon>
        <taxon>Thermotogati</taxon>
        <taxon>Deinococcota</taxon>
        <taxon>Deinococci</taxon>
        <taxon>Deinococcales</taxon>
        <taxon>Deinococcaceae</taxon>
        <taxon>Deinococcus</taxon>
    </lineage>
</organism>
<gene>
    <name evidence="3" type="ORF">GCM10008959_07330</name>
</gene>
<comment type="caution">
    <text evidence="3">The sequence shown here is derived from an EMBL/GenBank/DDBJ whole genome shotgun (WGS) entry which is preliminary data.</text>
</comment>
<feature type="compositionally biased region" description="Basic and acidic residues" evidence="1">
    <location>
        <begin position="15"/>
        <end position="25"/>
    </location>
</feature>
<proteinExistence type="predicted"/>
<reference evidence="4" key="1">
    <citation type="journal article" date="2019" name="Int. J. Syst. Evol. Microbiol.">
        <title>The Global Catalogue of Microorganisms (GCM) 10K type strain sequencing project: providing services to taxonomists for standard genome sequencing and annotation.</title>
        <authorList>
            <consortium name="The Broad Institute Genomics Platform"/>
            <consortium name="The Broad Institute Genome Sequencing Center for Infectious Disease"/>
            <person name="Wu L."/>
            <person name="Ma J."/>
        </authorList>
    </citation>
    <scope>NUCLEOTIDE SEQUENCE [LARGE SCALE GENOMIC DNA]</scope>
    <source>
        <strain evidence="4">JCM 31404</strain>
    </source>
</reference>
<evidence type="ECO:0000313" key="3">
    <source>
        <dbReference type="EMBL" id="GGR48725.1"/>
    </source>
</evidence>
<name>A0ABQ2RR96_9DEIO</name>
<evidence type="ECO:0000256" key="1">
    <source>
        <dbReference type="SAM" id="MobiDB-lite"/>
    </source>
</evidence>
<protein>
    <recommendedName>
        <fullName evidence="2">HTH cro/C1-type domain-containing protein</fullName>
    </recommendedName>
</protein>
<evidence type="ECO:0000259" key="2">
    <source>
        <dbReference type="PROSITE" id="PS50943"/>
    </source>
</evidence>
<dbReference type="Proteomes" id="UP000634308">
    <property type="component" value="Unassembled WGS sequence"/>
</dbReference>
<feature type="compositionally biased region" description="Polar residues" evidence="1">
    <location>
        <begin position="1"/>
        <end position="14"/>
    </location>
</feature>
<dbReference type="SUPFAM" id="SSF47413">
    <property type="entry name" value="lambda repressor-like DNA-binding domains"/>
    <property type="match status" value="1"/>
</dbReference>
<feature type="region of interest" description="Disordered" evidence="1">
    <location>
        <begin position="1"/>
        <end position="25"/>
    </location>
</feature>
<dbReference type="Gene3D" id="1.10.260.40">
    <property type="entry name" value="lambda repressor-like DNA-binding domains"/>
    <property type="match status" value="1"/>
</dbReference>